<keyword evidence="2" id="KW-0732">Signal</keyword>
<protein>
    <recommendedName>
        <fullName evidence="1">Phosphatidylglycerol/phosphatidylinositol transfer protein</fullName>
    </recommendedName>
</protein>
<dbReference type="EMBL" id="CAMKVN010004691">
    <property type="protein sequence ID" value="CAI2187552.1"/>
    <property type="molecule type" value="Genomic_DNA"/>
</dbReference>
<gene>
    <name evidence="4" type="ORF">FWILDA_LOCUS13137</name>
</gene>
<feature type="domain" description="MD-2-related lipid-recognition" evidence="3">
    <location>
        <begin position="32"/>
        <end position="151"/>
    </location>
</feature>
<dbReference type="OrthoDB" id="2449139at2759"/>
<feature type="signal peptide" evidence="2">
    <location>
        <begin position="1"/>
        <end position="20"/>
    </location>
</feature>
<evidence type="ECO:0000313" key="5">
    <source>
        <dbReference type="Proteomes" id="UP001153678"/>
    </source>
</evidence>
<evidence type="ECO:0000256" key="1">
    <source>
        <dbReference type="ARBA" id="ARBA00016056"/>
    </source>
</evidence>
<organism evidence="4 5">
    <name type="scientific">Funneliformis geosporum</name>
    <dbReference type="NCBI Taxonomy" id="1117311"/>
    <lineage>
        <taxon>Eukaryota</taxon>
        <taxon>Fungi</taxon>
        <taxon>Fungi incertae sedis</taxon>
        <taxon>Mucoromycota</taxon>
        <taxon>Glomeromycotina</taxon>
        <taxon>Glomeromycetes</taxon>
        <taxon>Glomerales</taxon>
        <taxon>Glomeraceae</taxon>
        <taxon>Funneliformis</taxon>
    </lineage>
</organism>
<reference evidence="4" key="1">
    <citation type="submission" date="2022-08" db="EMBL/GenBank/DDBJ databases">
        <authorList>
            <person name="Kallberg Y."/>
            <person name="Tangrot J."/>
            <person name="Rosling A."/>
        </authorList>
    </citation>
    <scope>NUCLEOTIDE SEQUENCE</scope>
    <source>
        <strain evidence="4">Wild A</strain>
    </source>
</reference>
<dbReference type="InterPro" id="IPR014756">
    <property type="entry name" value="Ig_E-set"/>
</dbReference>
<dbReference type="Proteomes" id="UP001153678">
    <property type="component" value="Unassembled WGS sequence"/>
</dbReference>
<accession>A0A9W4T0G5</accession>
<dbReference type="Pfam" id="PF02221">
    <property type="entry name" value="E1_DerP2_DerF2"/>
    <property type="match status" value="1"/>
</dbReference>
<dbReference type="SMART" id="SM00737">
    <property type="entry name" value="ML"/>
    <property type="match status" value="1"/>
</dbReference>
<dbReference type="SUPFAM" id="SSF81296">
    <property type="entry name" value="E set domains"/>
    <property type="match status" value="1"/>
</dbReference>
<keyword evidence="5" id="KW-1185">Reference proteome</keyword>
<evidence type="ECO:0000259" key="3">
    <source>
        <dbReference type="SMART" id="SM00737"/>
    </source>
</evidence>
<evidence type="ECO:0000313" key="4">
    <source>
        <dbReference type="EMBL" id="CAI2187552.1"/>
    </source>
</evidence>
<dbReference type="InterPro" id="IPR003172">
    <property type="entry name" value="ML_dom"/>
</dbReference>
<comment type="caution">
    <text evidence="4">The sequence shown here is derived from an EMBL/GenBank/DDBJ whole genome shotgun (WGS) entry which is preliminary data.</text>
</comment>
<dbReference type="AlphaFoldDB" id="A0A9W4T0G5"/>
<sequence length="153" mass="16568">MKRNLTFVFFLLFTLSVIRAFPHQLKKRSTAFGLCPPKDGTTPPLISVELVPDPVLPGQNAVFVVSGTLEEDIISSTQLVAYYSNPDNNRSVSDPFTHSFCGGSGCPIQANTEFTKFMSNTAPEILTVPYGIVVNVVDVTNKTLGCATALIQL</sequence>
<feature type="chain" id="PRO_5040948354" description="Phosphatidylglycerol/phosphatidylinositol transfer protein" evidence="2">
    <location>
        <begin position="21"/>
        <end position="153"/>
    </location>
</feature>
<proteinExistence type="predicted"/>
<evidence type="ECO:0000256" key="2">
    <source>
        <dbReference type="SAM" id="SignalP"/>
    </source>
</evidence>
<name>A0A9W4T0G5_9GLOM</name>